<evidence type="ECO:0000313" key="8">
    <source>
        <dbReference type="Proteomes" id="UP000590068"/>
    </source>
</evidence>
<feature type="signal peptide" evidence="5">
    <location>
        <begin position="1"/>
        <end position="20"/>
    </location>
</feature>
<keyword evidence="3" id="KW-0862">Zinc</keyword>
<dbReference type="PANTHER" id="PTHR43223">
    <property type="entry name" value="ALKYL/ARYL-SULFATASE"/>
    <property type="match status" value="1"/>
</dbReference>
<sequence length="585" mass="64453">MYKKIIGSTLLLSTSLFATAEQYNLSLNYQPITLSDGTITTPPAATVDSDWDVATKKVTQITEGVYRISGWGIGNIIAVHAPEGWIIIDSGDSLTVAKEQRAALEAMLNEKVDVTAILYTHSHYVWGSAAWHSENTTIYAHEWMEKHLLADNGVSALSGNFNARAVIQFGMLHPAQGPDAFPNQLGFSIDKLSDEKGYLSPDITFTHNEIETHQIAGTEVIVLPSPTDVTDSVAYFFPEKSLMVTNAINGDGGIFNLYTLRGDRYRDPIRLVDAADLVLSYDFDYHVDIHGAANTTRESSIKSIQAFRDSMQLIHDQTIRAINLGNDAQGAAEFVYFPVEMRKDKETYGQIESHVKQVYNGVVGWNGWDIYDINPMRSSDFAETYLASLGGVEGAIQMVQSSNKKQSIKGWQWSLYLTSQILEVEPENADAKQLRADAARALGQRTSSANARGFYISEALLHEGKLNLGGQPIDHYQALSQLLGAIDAEKLANSPIEYNVDYLRYLVDTRAAEGLRAQFNLKMSDSDAVFGIELRNGIIQVSSSLNAGVVVTLSHEQWTEVVLGNTSFNQLDSTLANFDTALTIN</sequence>
<dbReference type="Pfam" id="PF14863">
    <property type="entry name" value="Alkyl_sulf_dimr"/>
    <property type="match status" value="1"/>
</dbReference>
<keyword evidence="1" id="KW-0479">Metal-binding</keyword>
<evidence type="ECO:0000256" key="1">
    <source>
        <dbReference type="ARBA" id="ARBA00022723"/>
    </source>
</evidence>
<keyword evidence="8" id="KW-1185">Reference proteome</keyword>
<dbReference type="PANTHER" id="PTHR43223:SF2">
    <property type="entry name" value="METALLO-BETA-LACTAMASE DOMAIN-CONTAINING PROTEIN"/>
    <property type="match status" value="1"/>
</dbReference>
<dbReference type="Pfam" id="PF00753">
    <property type="entry name" value="Lactamase_B"/>
    <property type="match status" value="1"/>
</dbReference>
<reference evidence="7 8" key="1">
    <citation type="submission" date="2020-04" db="EMBL/GenBank/DDBJ databases">
        <title>WGS-Seq of Vibrio isolated by the O'Toole Lab.</title>
        <authorList>
            <person name="Mckone K.P."/>
            <person name="Whitaker R."/>
            <person name="Sevigney J.L."/>
            <person name="Herring J.B."/>
            <person name="O'Toole G."/>
        </authorList>
    </citation>
    <scope>NUCLEOTIDE SEQUENCE [LARGE SCALE GENOMIC DNA]</scope>
    <source>
        <strain evidence="7 8">BS_02</strain>
    </source>
</reference>
<gene>
    <name evidence="7" type="ORF">HJ568_01755</name>
</gene>
<comment type="caution">
    <text evidence="7">The sequence shown here is derived from an EMBL/GenBank/DDBJ whole genome shotgun (WGS) entry which is preliminary data.</text>
</comment>
<dbReference type="EMBL" id="JABCJR010000002">
    <property type="protein sequence ID" value="NMR68696.1"/>
    <property type="molecule type" value="Genomic_DNA"/>
</dbReference>
<dbReference type="InterPro" id="IPR036866">
    <property type="entry name" value="RibonucZ/Hydroxyglut_hydro"/>
</dbReference>
<keyword evidence="5" id="KW-0732">Signal</keyword>
<dbReference type="SUPFAM" id="SSF55718">
    <property type="entry name" value="SCP-like"/>
    <property type="match status" value="1"/>
</dbReference>
<feature type="chain" id="PRO_5045224901" evidence="5">
    <location>
        <begin position="21"/>
        <end position="585"/>
    </location>
</feature>
<feature type="domain" description="Metallo-beta-lactamase" evidence="6">
    <location>
        <begin position="73"/>
        <end position="290"/>
    </location>
</feature>
<evidence type="ECO:0000259" key="6">
    <source>
        <dbReference type="SMART" id="SM00849"/>
    </source>
</evidence>
<evidence type="ECO:0000256" key="5">
    <source>
        <dbReference type="SAM" id="SignalP"/>
    </source>
</evidence>
<dbReference type="Proteomes" id="UP000590068">
    <property type="component" value="Unassembled WGS sequence"/>
</dbReference>
<dbReference type="SMART" id="SM00849">
    <property type="entry name" value="Lactamase_B"/>
    <property type="match status" value="1"/>
</dbReference>
<dbReference type="Gene3D" id="3.30.1050.10">
    <property type="entry name" value="SCP2 sterol-binding domain"/>
    <property type="match status" value="1"/>
</dbReference>
<dbReference type="InterPro" id="IPR036527">
    <property type="entry name" value="SCP2_sterol-bd_dom_sf"/>
</dbReference>
<dbReference type="InterPro" id="IPR052195">
    <property type="entry name" value="Bact_Alkyl/Aryl-Sulfatase"/>
</dbReference>
<evidence type="ECO:0000256" key="3">
    <source>
        <dbReference type="ARBA" id="ARBA00022833"/>
    </source>
</evidence>
<evidence type="ECO:0000256" key="4">
    <source>
        <dbReference type="ARBA" id="ARBA00033751"/>
    </source>
</evidence>
<dbReference type="RefSeq" id="WP_102454858.1">
    <property type="nucleotide sequence ID" value="NZ_JABBXC010000034.1"/>
</dbReference>
<proteinExistence type="inferred from homology"/>
<dbReference type="Gene3D" id="1.25.40.880">
    <property type="entry name" value="Alkyl sulfatase, dimerisation domain"/>
    <property type="match status" value="1"/>
</dbReference>
<accession>A0ABX1U2J0</accession>
<evidence type="ECO:0000256" key="2">
    <source>
        <dbReference type="ARBA" id="ARBA00022801"/>
    </source>
</evidence>
<protein>
    <submittedName>
        <fullName evidence="7">MBL fold metallo-hydrolase</fullName>
    </submittedName>
</protein>
<name>A0ABX1U2J0_9VIBR</name>
<comment type="similarity">
    <text evidence="4">Belongs to the metallo-beta-lactamase superfamily. Type III sulfatase family.</text>
</comment>
<dbReference type="Gene3D" id="3.60.15.30">
    <property type="entry name" value="Metallo-beta-lactamase domain"/>
    <property type="match status" value="1"/>
</dbReference>
<dbReference type="InterPro" id="IPR001279">
    <property type="entry name" value="Metallo-B-lactamas"/>
</dbReference>
<dbReference type="InterPro" id="IPR038536">
    <property type="entry name" value="Alkyl/aryl-sulf_dimr_sf"/>
</dbReference>
<organism evidence="7 8">
    <name type="scientific">Vibrio breoganii</name>
    <dbReference type="NCBI Taxonomy" id="553239"/>
    <lineage>
        <taxon>Bacteria</taxon>
        <taxon>Pseudomonadati</taxon>
        <taxon>Pseudomonadota</taxon>
        <taxon>Gammaproteobacteria</taxon>
        <taxon>Vibrionales</taxon>
        <taxon>Vibrionaceae</taxon>
        <taxon>Vibrio</taxon>
    </lineage>
</organism>
<keyword evidence="2" id="KW-0378">Hydrolase</keyword>
<dbReference type="Pfam" id="PF14864">
    <property type="entry name" value="Alkyl_sulf_C"/>
    <property type="match status" value="1"/>
</dbReference>
<evidence type="ECO:0000313" key="7">
    <source>
        <dbReference type="EMBL" id="NMR68696.1"/>
    </source>
</evidence>
<dbReference type="SUPFAM" id="SSF56281">
    <property type="entry name" value="Metallo-hydrolase/oxidoreductase"/>
    <property type="match status" value="1"/>
</dbReference>
<dbReference type="InterPro" id="IPR029229">
    <property type="entry name" value="Alkyl_sulf_C"/>
</dbReference>
<dbReference type="InterPro" id="IPR029228">
    <property type="entry name" value="Alkyl_sulf_dimr"/>
</dbReference>